<comment type="caution">
    <text evidence="1">The sequence shown here is derived from an EMBL/GenBank/DDBJ whole genome shotgun (WGS) entry which is preliminary data.</text>
</comment>
<gene>
    <name evidence="1" type="ORF">COY93_01730</name>
</gene>
<accession>A0A2M7QA93</accession>
<organism evidence="1 2">
    <name type="scientific">Candidatus Uhrbacteria bacterium CG_4_10_14_0_8_um_filter_58_22</name>
    <dbReference type="NCBI Taxonomy" id="1975029"/>
    <lineage>
        <taxon>Bacteria</taxon>
        <taxon>Candidatus Uhriibacteriota</taxon>
    </lineage>
</organism>
<evidence type="ECO:0000313" key="2">
    <source>
        <dbReference type="Proteomes" id="UP000230973"/>
    </source>
</evidence>
<proteinExistence type="predicted"/>
<name>A0A2M7QA93_9BACT</name>
<protein>
    <submittedName>
        <fullName evidence="1">Uncharacterized protein</fullName>
    </submittedName>
</protein>
<dbReference type="AlphaFoldDB" id="A0A2M7QA93"/>
<dbReference type="Proteomes" id="UP000230973">
    <property type="component" value="Unassembled WGS sequence"/>
</dbReference>
<sequence>MDSSLNREGSWSKKSWTVYPSAFEGSRPIWDQAQVLAKDFDLHSGLTSVWLERNDWMRVLSSRGIKFSLCHPFSEGLVVVPNCRSITGELDIDTLAWRRWEATKLLLERLREQRLVVDRLTSHVSPESLSIQPPLKWLLALYGSLIGDHDLWPFSVQMGSLHRGQLALQTEAESAAGEYGAGLLEAVSVLLLHDKLLSRPKYGGGQQPLCPVNILCPGERIQREGKQMVPRVRLGDDDLTIVLDLQGEDTSLTSVGVMTVFLSEKAA</sequence>
<evidence type="ECO:0000313" key="1">
    <source>
        <dbReference type="EMBL" id="PIY62911.1"/>
    </source>
</evidence>
<dbReference type="EMBL" id="PFLC01000023">
    <property type="protein sequence ID" value="PIY62911.1"/>
    <property type="molecule type" value="Genomic_DNA"/>
</dbReference>
<reference evidence="2" key="1">
    <citation type="submission" date="2017-09" db="EMBL/GenBank/DDBJ databases">
        <title>Depth-based differentiation of microbial function through sediment-hosted aquifers and enrichment of novel symbionts in the deep terrestrial subsurface.</title>
        <authorList>
            <person name="Probst A.J."/>
            <person name="Ladd B."/>
            <person name="Jarett J.K."/>
            <person name="Geller-Mcgrath D.E."/>
            <person name="Sieber C.M.K."/>
            <person name="Emerson J.B."/>
            <person name="Anantharaman K."/>
            <person name="Thomas B.C."/>
            <person name="Malmstrom R."/>
            <person name="Stieglmeier M."/>
            <person name="Klingl A."/>
            <person name="Woyke T."/>
            <person name="Ryan C.M."/>
            <person name="Banfield J.F."/>
        </authorList>
    </citation>
    <scope>NUCLEOTIDE SEQUENCE [LARGE SCALE GENOMIC DNA]</scope>
</reference>